<dbReference type="NCBIfam" id="TIGR01726">
    <property type="entry name" value="HEQRo_perm_3TM"/>
    <property type="match status" value="1"/>
</dbReference>
<keyword evidence="4" id="KW-1003">Cell membrane</keyword>
<keyword evidence="8 9" id="KW-0472">Membrane</keyword>
<dbReference type="InterPro" id="IPR035906">
    <property type="entry name" value="MetI-like_sf"/>
</dbReference>
<keyword evidence="3 9" id="KW-0813">Transport</keyword>
<organism evidence="11 12">
    <name type="scientific">Streptomyces rectiviolaceus</name>
    <dbReference type="NCBI Taxonomy" id="332591"/>
    <lineage>
        <taxon>Bacteria</taxon>
        <taxon>Bacillati</taxon>
        <taxon>Actinomycetota</taxon>
        <taxon>Actinomycetes</taxon>
        <taxon>Kitasatosporales</taxon>
        <taxon>Streptomycetaceae</taxon>
        <taxon>Streptomyces</taxon>
    </lineage>
</organism>
<feature type="domain" description="ABC transmembrane type-1" evidence="10">
    <location>
        <begin position="52"/>
        <end position="249"/>
    </location>
</feature>
<evidence type="ECO:0000256" key="3">
    <source>
        <dbReference type="ARBA" id="ARBA00022448"/>
    </source>
</evidence>
<evidence type="ECO:0000256" key="4">
    <source>
        <dbReference type="ARBA" id="ARBA00022475"/>
    </source>
</evidence>
<protein>
    <submittedName>
        <fullName evidence="11">Amino acid ABC transporter permease</fullName>
    </submittedName>
</protein>
<dbReference type="PANTHER" id="PTHR30614">
    <property type="entry name" value="MEMBRANE COMPONENT OF AMINO ACID ABC TRANSPORTER"/>
    <property type="match status" value="1"/>
</dbReference>
<dbReference type="PANTHER" id="PTHR30614:SF37">
    <property type="entry name" value="AMINO-ACID ABC TRANSPORTER PERMEASE PROTEIN YHDX-RELATED"/>
    <property type="match status" value="1"/>
</dbReference>
<name>A0ABP6MYL5_9ACTN</name>
<keyword evidence="5 9" id="KW-0812">Transmembrane</keyword>
<keyword evidence="7 9" id="KW-1133">Transmembrane helix</keyword>
<evidence type="ECO:0000256" key="1">
    <source>
        <dbReference type="ARBA" id="ARBA00004651"/>
    </source>
</evidence>
<dbReference type="SUPFAM" id="SSF161098">
    <property type="entry name" value="MetI-like"/>
    <property type="match status" value="1"/>
</dbReference>
<accession>A0ABP6MYL5</accession>
<feature type="transmembrane region" description="Helical" evidence="9">
    <location>
        <begin position="88"/>
        <end position="111"/>
    </location>
</feature>
<comment type="similarity">
    <text evidence="2">Belongs to the binding-protein-dependent transport system permease family. HisMQ subfamily.</text>
</comment>
<comment type="subcellular location">
    <subcellularLocation>
        <location evidence="1 9">Cell membrane</location>
        <topology evidence="1 9">Multi-pass membrane protein</topology>
    </subcellularLocation>
</comment>
<proteinExistence type="inferred from homology"/>
<dbReference type="Proteomes" id="UP001501637">
    <property type="component" value="Unassembled WGS sequence"/>
</dbReference>
<gene>
    <name evidence="11" type="ORF">GCM10010449_59650</name>
</gene>
<dbReference type="CDD" id="cd06261">
    <property type="entry name" value="TM_PBP2"/>
    <property type="match status" value="1"/>
</dbReference>
<dbReference type="Gene3D" id="1.10.3720.10">
    <property type="entry name" value="MetI-like"/>
    <property type="match status" value="1"/>
</dbReference>
<evidence type="ECO:0000256" key="9">
    <source>
        <dbReference type="RuleBase" id="RU363032"/>
    </source>
</evidence>
<evidence type="ECO:0000256" key="7">
    <source>
        <dbReference type="ARBA" id="ARBA00022989"/>
    </source>
</evidence>
<evidence type="ECO:0000313" key="11">
    <source>
        <dbReference type="EMBL" id="GAA3130639.1"/>
    </source>
</evidence>
<sequence>MAGHLPPGAPPATLPSATFPSATFPSATPVPDTAALLPDFLDAQRYDLFGAFWVTVQLALYAAAGALTWGTLLAGLRVSPVPLLRAFAALYVHVVRNTPLTVIIVATSLALHQTMGATLGGGTAKETGFRLAVLGLAAYTATFVCESLRSGINSVPVGEAEAARSLGLTFPQVLRHVVLPQAFRAVVNPLATVLMSLTKNTTTAAAIGVGEAALLMKEMLENESHAVFAVFAVFAFGFVCITLPTGLLLGWISTRVAVRR</sequence>
<feature type="transmembrane region" description="Helical" evidence="9">
    <location>
        <begin position="51"/>
        <end position="76"/>
    </location>
</feature>
<dbReference type="InterPro" id="IPR010065">
    <property type="entry name" value="AA_ABC_transptr_permease_3TM"/>
</dbReference>
<dbReference type="EMBL" id="BAAAUG010000123">
    <property type="protein sequence ID" value="GAA3130639.1"/>
    <property type="molecule type" value="Genomic_DNA"/>
</dbReference>
<dbReference type="InterPro" id="IPR043429">
    <property type="entry name" value="ArtM/GltK/GlnP/TcyL/YhdX-like"/>
</dbReference>
<dbReference type="PROSITE" id="PS50928">
    <property type="entry name" value="ABC_TM1"/>
    <property type="match status" value="1"/>
</dbReference>
<evidence type="ECO:0000256" key="5">
    <source>
        <dbReference type="ARBA" id="ARBA00022692"/>
    </source>
</evidence>
<comment type="caution">
    <text evidence="11">The sequence shown here is derived from an EMBL/GenBank/DDBJ whole genome shotgun (WGS) entry which is preliminary data.</text>
</comment>
<evidence type="ECO:0000259" key="10">
    <source>
        <dbReference type="PROSITE" id="PS50928"/>
    </source>
</evidence>
<keyword evidence="12" id="KW-1185">Reference proteome</keyword>
<feature type="transmembrane region" description="Helical" evidence="9">
    <location>
        <begin position="226"/>
        <end position="252"/>
    </location>
</feature>
<keyword evidence="6" id="KW-0029">Amino-acid transport</keyword>
<dbReference type="Pfam" id="PF00528">
    <property type="entry name" value="BPD_transp_1"/>
    <property type="match status" value="1"/>
</dbReference>
<evidence type="ECO:0000256" key="6">
    <source>
        <dbReference type="ARBA" id="ARBA00022970"/>
    </source>
</evidence>
<evidence type="ECO:0000256" key="2">
    <source>
        <dbReference type="ARBA" id="ARBA00010072"/>
    </source>
</evidence>
<dbReference type="InterPro" id="IPR000515">
    <property type="entry name" value="MetI-like"/>
</dbReference>
<evidence type="ECO:0000256" key="8">
    <source>
        <dbReference type="ARBA" id="ARBA00023136"/>
    </source>
</evidence>
<reference evidence="12" key="1">
    <citation type="journal article" date="2019" name="Int. J. Syst. Evol. Microbiol.">
        <title>The Global Catalogue of Microorganisms (GCM) 10K type strain sequencing project: providing services to taxonomists for standard genome sequencing and annotation.</title>
        <authorList>
            <consortium name="The Broad Institute Genomics Platform"/>
            <consortium name="The Broad Institute Genome Sequencing Center for Infectious Disease"/>
            <person name="Wu L."/>
            <person name="Ma J."/>
        </authorList>
    </citation>
    <scope>NUCLEOTIDE SEQUENCE [LARGE SCALE GENOMIC DNA]</scope>
    <source>
        <strain evidence="12">JCM 9092</strain>
    </source>
</reference>
<evidence type="ECO:0000313" key="12">
    <source>
        <dbReference type="Proteomes" id="UP001501637"/>
    </source>
</evidence>